<dbReference type="KEGG" id="ffu:CLAFUR5_07836"/>
<name>A0A9Q8LDU5_PASFU</name>
<accession>A0A9Q8LDU5</accession>
<feature type="region of interest" description="Disordered" evidence="1">
    <location>
        <begin position="153"/>
        <end position="181"/>
    </location>
</feature>
<feature type="region of interest" description="Disordered" evidence="1">
    <location>
        <begin position="1"/>
        <end position="22"/>
    </location>
</feature>
<reference evidence="2" key="2">
    <citation type="journal article" date="2022" name="Microb. Genom.">
        <title>A chromosome-scale genome assembly of the tomato pathogen Cladosporium fulvum reveals a compartmentalized genome architecture and the presence of a dispensable chromosome.</title>
        <authorList>
            <person name="Zaccaron A.Z."/>
            <person name="Chen L.H."/>
            <person name="Samaras A."/>
            <person name="Stergiopoulos I."/>
        </authorList>
    </citation>
    <scope>NUCLEOTIDE SEQUENCE</scope>
    <source>
        <strain evidence="2">Race5_Kim</strain>
    </source>
</reference>
<dbReference type="AlphaFoldDB" id="A0A9Q8LDU5"/>
<dbReference type="Proteomes" id="UP000756132">
    <property type="component" value="Chromosome 3"/>
</dbReference>
<evidence type="ECO:0000256" key="1">
    <source>
        <dbReference type="SAM" id="MobiDB-lite"/>
    </source>
</evidence>
<dbReference type="EMBL" id="CP090165">
    <property type="protein sequence ID" value="UJO15550.1"/>
    <property type="molecule type" value="Genomic_DNA"/>
</dbReference>
<proteinExistence type="predicted"/>
<dbReference type="GeneID" id="71987714"/>
<dbReference type="RefSeq" id="XP_047759916.1">
    <property type="nucleotide sequence ID" value="XM_047906984.1"/>
</dbReference>
<organism evidence="2 3">
    <name type="scientific">Passalora fulva</name>
    <name type="common">Tomato leaf mold</name>
    <name type="synonym">Cladosporium fulvum</name>
    <dbReference type="NCBI Taxonomy" id="5499"/>
    <lineage>
        <taxon>Eukaryota</taxon>
        <taxon>Fungi</taxon>
        <taxon>Dikarya</taxon>
        <taxon>Ascomycota</taxon>
        <taxon>Pezizomycotina</taxon>
        <taxon>Dothideomycetes</taxon>
        <taxon>Dothideomycetidae</taxon>
        <taxon>Mycosphaerellales</taxon>
        <taxon>Mycosphaerellaceae</taxon>
        <taxon>Fulvia</taxon>
    </lineage>
</organism>
<reference evidence="2" key="1">
    <citation type="submission" date="2021-12" db="EMBL/GenBank/DDBJ databases">
        <authorList>
            <person name="Zaccaron A."/>
            <person name="Stergiopoulos I."/>
        </authorList>
    </citation>
    <scope>NUCLEOTIDE SEQUENCE</scope>
    <source>
        <strain evidence="2">Race5_Kim</strain>
    </source>
</reference>
<evidence type="ECO:0000313" key="2">
    <source>
        <dbReference type="EMBL" id="UJO15550.1"/>
    </source>
</evidence>
<gene>
    <name evidence="2" type="ORF">CLAFUR5_07836</name>
</gene>
<protein>
    <submittedName>
        <fullName evidence="2">Uncharacterized protein</fullName>
    </submittedName>
</protein>
<keyword evidence="3" id="KW-1185">Reference proteome</keyword>
<sequence length="199" mass="22439">MEEKRGRSRKSTDAAPPDVRLHEDYYNEGGMETHATREEVAFESTANEAADAFGGIPEGTVAAKGAIKKPKHLDRDAQLDLPWVQELVEKIQRGLRNRRQTKFSADFFYDHLQPAIKTACHHSCRQVRKDRLDGGSQYADGKHFHEKVRTPGTMVWGPAAQPLRNKNTPITAESRVPAPSGTTRRYIRNSLSTLVCMWL</sequence>
<evidence type="ECO:0000313" key="3">
    <source>
        <dbReference type="Proteomes" id="UP000756132"/>
    </source>
</evidence>